<dbReference type="EMBL" id="SNYF01000005">
    <property type="protein sequence ID" value="TDQ18914.1"/>
    <property type="molecule type" value="Genomic_DNA"/>
</dbReference>
<dbReference type="OrthoDB" id="826473at2"/>
<reference evidence="1 2" key="1">
    <citation type="submission" date="2019-03" db="EMBL/GenBank/DDBJ databases">
        <title>Genomic Encyclopedia of Type Strains, Phase III (KMG-III): the genomes of soil and plant-associated and newly described type strains.</title>
        <authorList>
            <person name="Whitman W."/>
        </authorList>
    </citation>
    <scope>NUCLEOTIDE SEQUENCE [LARGE SCALE GENOMIC DNA]</scope>
    <source>
        <strain evidence="1 2">CECT 8446</strain>
    </source>
</reference>
<evidence type="ECO:0008006" key="3">
    <source>
        <dbReference type="Google" id="ProtNLM"/>
    </source>
</evidence>
<accession>A0A4R6TBS2</accession>
<proteinExistence type="predicted"/>
<dbReference type="Proteomes" id="UP000294535">
    <property type="component" value="Unassembled WGS sequence"/>
</dbReference>
<evidence type="ECO:0000313" key="2">
    <source>
        <dbReference type="Proteomes" id="UP000294535"/>
    </source>
</evidence>
<name>A0A4R6TBS2_9BACT</name>
<keyword evidence="2" id="KW-1185">Reference proteome</keyword>
<organism evidence="1 2">
    <name type="scientific">Algoriphagus boseongensis</name>
    <dbReference type="NCBI Taxonomy" id="1442587"/>
    <lineage>
        <taxon>Bacteria</taxon>
        <taxon>Pseudomonadati</taxon>
        <taxon>Bacteroidota</taxon>
        <taxon>Cytophagia</taxon>
        <taxon>Cytophagales</taxon>
        <taxon>Cyclobacteriaceae</taxon>
        <taxon>Algoriphagus</taxon>
    </lineage>
</organism>
<dbReference type="RefSeq" id="WP_133552753.1">
    <property type="nucleotide sequence ID" value="NZ_SNYF01000005.1"/>
</dbReference>
<protein>
    <recommendedName>
        <fullName evidence="3">YtxH-like protein</fullName>
    </recommendedName>
</protein>
<dbReference type="AlphaFoldDB" id="A0A4R6TBS2"/>
<evidence type="ECO:0000313" key="1">
    <source>
        <dbReference type="EMBL" id="TDQ18914.1"/>
    </source>
</evidence>
<comment type="caution">
    <text evidence="1">The sequence shown here is derived from an EMBL/GenBank/DDBJ whole genome shotgun (WGS) entry which is preliminary data.</text>
</comment>
<gene>
    <name evidence="1" type="ORF">DFQ04_0725</name>
</gene>
<sequence length="80" mass="8905">MTTSNKKLALWLGGLATGIIAGTLIYQNREKLEPNKNKFNKLLSDWQKSGEKLKNKLVEASKESIERGKKLSNAAVESMN</sequence>